<gene>
    <name evidence="3" type="ORF">FIV42_05725</name>
</gene>
<dbReference type="Proteomes" id="UP000315995">
    <property type="component" value="Chromosome"/>
</dbReference>
<sequence length="210" mass="22590">MPNDSNQRDPSEVMYRGVMGIGGLLLFLFGAGMSGYAIYSLITAGFAVGTLATLGIMGVVAIVGLVMLRVSRSSKSSDDHSDDGDLLEGSRQRGVLRTARKYEGRVTLAEITLETRLDVAEARKLLDEFELHGIAELQISDNGQEVYVFPAFTDGGRDKLTARSPLDEDAEVELLFEQLAEEQAAKQAEQSAEQSAEKATVSAHSSDSDA</sequence>
<feature type="transmembrane region" description="Helical" evidence="2">
    <location>
        <begin position="21"/>
        <end position="39"/>
    </location>
</feature>
<accession>A0A5B8Y230</accession>
<feature type="compositionally biased region" description="Low complexity" evidence="1">
    <location>
        <begin position="183"/>
        <end position="199"/>
    </location>
</feature>
<dbReference type="EMBL" id="CP041186">
    <property type="protein sequence ID" value="QDG50246.1"/>
    <property type="molecule type" value="Genomic_DNA"/>
</dbReference>
<protein>
    <submittedName>
        <fullName evidence="3">Uncharacterized protein</fullName>
    </submittedName>
</protein>
<evidence type="ECO:0000313" key="4">
    <source>
        <dbReference type="Proteomes" id="UP000315995"/>
    </source>
</evidence>
<feature type="transmembrane region" description="Helical" evidence="2">
    <location>
        <begin position="45"/>
        <end position="68"/>
    </location>
</feature>
<name>A0A4Y6PPH7_PERCE</name>
<proteinExistence type="predicted"/>
<reference evidence="3 4" key="1">
    <citation type="submission" date="2019-06" db="EMBL/GenBank/DDBJ databases">
        <title>Persicimonas caeni gen. nov., sp. nov., a predatory bacterium isolated from solar saltern.</title>
        <authorList>
            <person name="Wang S."/>
        </authorList>
    </citation>
    <scope>NUCLEOTIDE SEQUENCE [LARGE SCALE GENOMIC DNA]</scope>
    <source>
        <strain evidence="3 4">YN101</strain>
    </source>
</reference>
<keyword evidence="4" id="KW-1185">Reference proteome</keyword>
<dbReference type="RefSeq" id="WP_141196742.1">
    <property type="nucleotide sequence ID" value="NZ_CP041186.1"/>
</dbReference>
<evidence type="ECO:0000256" key="1">
    <source>
        <dbReference type="SAM" id="MobiDB-lite"/>
    </source>
</evidence>
<organism evidence="3 4">
    <name type="scientific">Persicimonas caeni</name>
    <dbReference type="NCBI Taxonomy" id="2292766"/>
    <lineage>
        <taxon>Bacteria</taxon>
        <taxon>Deltaproteobacteria</taxon>
        <taxon>Bradymonadales</taxon>
        <taxon>Bradymonadaceae</taxon>
        <taxon>Persicimonas</taxon>
    </lineage>
</organism>
<keyword evidence="2" id="KW-1133">Transmembrane helix</keyword>
<accession>A0A4Y6PPH7</accession>
<feature type="region of interest" description="Disordered" evidence="1">
    <location>
        <begin position="183"/>
        <end position="210"/>
    </location>
</feature>
<dbReference type="AlphaFoldDB" id="A0A4Y6PPH7"/>
<evidence type="ECO:0000256" key="2">
    <source>
        <dbReference type="SAM" id="Phobius"/>
    </source>
</evidence>
<keyword evidence="2" id="KW-0812">Transmembrane</keyword>
<evidence type="ECO:0000313" key="3">
    <source>
        <dbReference type="EMBL" id="QDG50246.1"/>
    </source>
</evidence>
<keyword evidence="2" id="KW-0472">Membrane</keyword>